<evidence type="ECO:0000313" key="3">
    <source>
        <dbReference type="EMBL" id="RCN47563.1"/>
    </source>
</evidence>
<evidence type="ECO:0000256" key="1">
    <source>
        <dbReference type="SAM" id="MobiDB-lite"/>
    </source>
</evidence>
<sequence length="218" mass="24945">MSSAEAKNILKPLVDQYIKTIEDQQWDKTVAFFDDDGVLVQAGKKGVYGKEAIKQELQEFDKLAGKRKMTKIISDTYQMTQDYVIITTDYESTTEKMGVLKGKATQIWKKSNNKYLIYHEMFSPGLCHRVFMKLPMEKAKGLDPKLTTEWDGPYRVLDTSNTSSIVTKIGVNEEPLSVQFDLLRKCPPPPGNLNRDSPNTHEKEECEQRKEINSLDDD</sequence>
<dbReference type="OrthoDB" id="5793381at2759"/>
<name>A0A368GT70_ANCCA</name>
<evidence type="ECO:0000259" key="2">
    <source>
        <dbReference type="Pfam" id="PF14534"/>
    </source>
</evidence>
<organism evidence="3 4">
    <name type="scientific">Ancylostoma caninum</name>
    <name type="common">Dog hookworm</name>
    <dbReference type="NCBI Taxonomy" id="29170"/>
    <lineage>
        <taxon>Eukaryota</taxon>
        <taxon>Metazoa</taxon>
        <taxon>Ecdysozoa</taxon>
        <taxon>Nematoda</taxon>
        <taxon>Chromadorea</taxon>
        <taxon>Rhabditida</taxon>
        <taxon>Rhabditina</taxon>
        <taxon>Rhabditomorpha</taxon>
        <taxon>Strongyloidea</taxon>
        <taxon>Ancylostomatidae</taxon>
        <taxon>Ancylostomatinae</taxon>
        <taxon>Ancylostoma</taxon>
    </lineage>
</organism>
<reference evidence="3 4" key="1">
    <citation type="submission" date="2014-10" db="EMBL/GenBank/DDBJ databases">
        <title>Draft genome of the hookworm Ancylostoma caninum.</title>
        <authorList>
            <person name="Mitreva M."/>
        </authorList>
    </citation>
    <scope>NUCLEOTIDE SEQUENCE [LARGE SCALE GENOMIC DNA]</scope>
    <source>
        <strain evidence="3 4">Baltimore</strain>
    </source>
</reference>
<dbReference type="InterPro" id="IPR027843">
    <property type="entry name" value="DUF4440"/>
</dbReference>
<gene>
    <name evidence="3" type="ORF">ANCCAN_06334</name>
</gene>
<keyword evidence="4" id="KW-1185">Reference proteome</keyword>
<protein>
    <recommendedName>
        <fullName evidence="2">DUF4440 domain-containing protein</fullName>
    </recommendedName>
</protein>
<dbReference type="Proteomes" id="UP000252519">
    <property type="component" value="Unassembled WGS sequence"/>
</dbReference>
<proteinExistence type="predicted"/>
<dbReference type="SUPFAM" id="SSF54427">
    <property type="entry name" value="NTF2-like"/>
    <property type="match status" value="1"/>
</dbReference>
<dbReference type="Pfam" id="PF14534">
    <property type="entry name" value="DUF4440"/>
    <property type="match status" value="1"/>
</dbReference>
<dbReference type="PANTHER" id="PTHR31664:SF4">
    <property type="entry name" value="DUF4440 DOMAIN-CONTAINING PROTEIN"/>
    <property type="match status" value="1"/>
</dbReference>
<dbReference type="InterPro" id="IPR032710">
    <property type="entry name" value="NTF2-like_dom_sf"/>
</dbReference>
<feature type="domain" description="DUF4440" evidence="2">
    <location>
        <begin position="12"/>
        <end position="117"/>
    </location>
</feature>
<feature type="compositionally biased region" description="Basic and acidic residues" evidence="1">
    <location>
        <begin position="198"/>
        <end position="218"/>
    </location>
</feature>
<accession>A0A368GT70</accession>
<evidence type="ECO:0000313" key="4">
    <source>
        <dbReference type="Proteomes" id="UP000252519"/>
    </source>
</evidence>
<dbReference type="EMBL" id="JOJR01000060">
    <property type="protein sequence ID" value="RCN47563.1"/>
    <property type="molecule type" value="Genomic_DNA"/>
</dbReference>
<dbReference type="PANTHER" id="PTHR31664">
    <property type="entry name" value="PROTEIN CBG16427"/>
    <property type="match status" value="1"/>
</dbReference>
<dbReference type="Gene3D" id="3.10.450.50">
    <property type="match status" value="1"/>
</dbReference>
<dbReference type="AlphaFoldDB" id="A0A368GT70"/>
<feature type="region of interest" description="Disordered" evidence="1">
    <location>
        <begin position="187"/>
        <end position="218"/>
    </location>
</feature>
<comment type="caution">
    <text evidence="3">The sequence shown here is derived from an EMBL/GenBank/DDBJ whole genome shotgun (WGS) entry which is preliminary data.</text>
</comment>